<dbReference type="InterPro" id="IPR011006">
    <property type="entry name" value="CheY-like_superfamily"/>
</dbReference>
<dbReference type="PROSITE" id="PS50110">
    <property type="entry name" value="RESPONSE_REGULATORY"/>
    <property type="match status" value="1"/>
</dbReference>
<proteinExistence type="predicted"/>
<protein>
    <recommendedName>
        <fullName evidence="3">Response regulatory domain-containing protein</fullName>
    </recommendedName>
</protein>
<evidence type="ECO:0000256" key="1">
    <source>
        <dbReference type="ARBA" id="ARBA00022553"/>
    </source>
</evidence>
<dbReference type="SUPFAM" id="SSF52172">
    <property type="entry name" value="CheY-like"/>
    <property type="match status" value="1"/>
</dbReference>
<evidence type="ECO:0000313" key="4">
    <source>
        <dbReference type="EMBL" id="KFA86966.1"/>
    </source>
</evidence>
<name>A0A084SET1_9BACT</name>
<dbReference type="SMART" id="SM00448">
    <property type="entry name" value="REC"/>
    <property type="match status" value="1"/>
</dbReference>
<keyword evidence="1 2" id="KW-0597">Phosphoprotein</keyword>
<dbReference type="GO" id="GO:0000160">
    <property type="term" value="P:phosphorelay signal transduction system"/>
    <property type="evidence" value="ECO:0007669"/>
    <property type="project" value="InterPro"/>
</dbReference>
<dbReference type="PANTHER" id="PTHR44591:SF3">
    <property type="entry name" value="RESPONSE REGULATORY DOMAIN-CONTAINING PROTEIN"/>
    <property type="match status" value="1"/>
</dbReference>
<gene>
    <name evidence="4" type="ORF">Q664_51090</name>
</gene>
<feature type="domain" description="Response regulatory" evidence="3">
    <location>
        <begin position="13"/>
        <end position="124"/>
    </location>
</feature>
<dbReference type="EMBL" id="JPMI01000410">
    <property type="protein sequence ID" value="KFA86966.1"/>
    <property type="molecule type" value="Genomic_DNA"/>
</dbReference>
<dbReference type="Gene3D" id="3.40.50.2300">
    <property type="match status" value="1"/>
</dbReference>
<dbReference type="InterPro" id="IPR050595">
    <property type="entry name" value="Bact_response_regulator"/>
</dbReference>
<dbReference type="Proteomes" id="UP000028547">
    <property type="component" value="Unassembled WGS sequence"/>
</dbReference>
<sequence>MIEPLPSTSTSTPILVVDDDPDIREALRDILDDAGYSVALAFHGQMALEMLETMGRPCLVLLDWMMPVMDGAQFLHLLRENPLYDSVKVILCTASGRDVPPGAQGLLRKPFELEELLAVVAGSCD</sequence>
<dbReference type="InterPro" id="IPR001789">
    <property type="entry name" value="Sig_transdc_resp-reg_receiver"/>
</dbReference>
<evidence type="ECO:0000259" key="3">
    <source>
        <dbReference type="PROSITE" id="PS50110"/>
    </source>
</evidence>
<dbReference type="RefSeq" id="WP_043414034.1">
    <property type="nucleotide sequence ID" value="NZ_JPMI01000410.1"/>
</dbReference>
<evidence type="ECO:0000313" key="5">
    <source>
        <dbReference type="Proteomes" id="UP000028547"/>
    </source>
</evidence>
<evidence type="ECO:0000256" key="2">
    <source>
        <dbReference type="PROSITE-ProRule" id="PRU00169"/>
    </source>
</evidence>
<accession>A0A084SET1</accession>
<feature type="modified residue" description="4-aspartylphosphate" evidence="2">
    <location>
        <position position="63"/>
    </location>
</feature>
<comment type="caution">
    <text evidence="4">The sequence shown here is derived from an EMBL/GenBank/DDBJ whole genome shotgun (WGS) entry which is preliminary data.</text>
</comment>
<reference evidence="4 5" key="1">
    <citation type="submission" date="2014-07" db="EMBL/GenBank/DDBJ databases">
        <title>Draft Genome Sequence of Gephyronic Acid Producer, Cystobacter violaceus Strain Cb vi76.</title>
        <authorList>
            <person name="Stevens D.C."/>
            <person name="Young J."/>
            <person name="Carmichael R."/>
            <person name="Tan J."/>
            <person name="Taylor R.E."/>
        </authorList>
    </citation>
    <scope>NUCLEOTIDE SEQUENCE [LARGE SCALE GENOMIC DNA]</scope>
    <source>
        <strain evidence="4 5">Cb vi76</strain>
    </source>
</reference>
<dbReference type="PANTHER" id="PTHR44591">
    <property type="entry name" value="STRESS RESPONSE REGULATOR PROTEIN 1"/>
    <property type="match status" value="1"/>
</dbReference>
<organism evidence="4 5">
    <name type="scientific">Archangium violaceum Cb vi76</name>
    <dbReference type="NCBI Taxonomy" id="1406225"/>
    <lineage>
        <taxon>Bacteria</taxon>
        <taxon>Pseudomonadati</taxon>
        <taxon>Myxococcota</taxon>
        <taxon>Myxococcia</taxon>
        <taxon>Myxococcales</taxon>
        <taxon>Cystobacterineae</taxon>
        <taxon>Archangiaceae</taxon>
        <taxon>Archangium</taxon>
    </lineage>
</organism>
<dbReference type="Pfam" id="PF00072">
    <property type="entry name" value="Response_reg"/>
    <property type="match status" value="1"/>
</dbReference>
<dbReference type="AlphaFoldDB" id="A0A084SET1"/>